<gene>
    <name evidence="1" type="ORF">HMPREF1083_05144</name>
</gene>
<evidence type="ECO:0000313" key="2">
    <source>
        <dbReference type="Proteomes" id="UP000013180"/>
    </source>
</evidence>
<dbReference type="AlphaFoldDB" id="R0CP08"/>
<protein>
    <submittedName>
        <fullName evidence="1">Uncharacterized protein</fullName>
    </submittedName>
</protein>
<dbReference type="Proteomes" id="UP000013180">
    <property type="component" value="Unassembled WGS sequence"/>
</dbReference>
<sequence>MSRPMEVIESHECKVLEKYNASLKKQQIAVQQLSDLHWYWVRWSEKHGNTADGIAYCPYCGHKL</sequence>
<organism evidence="1 2">
    <name type="scientific">[Clostridium] clostridioforme 90A6</name>
    <dbReference type="NCBI Taxonomy" id="999406"/>
    <lineage>
        <taxon>Bacteria</taxon>
        <taxon>Bacillati</taxon>
        <taxon>Bacillota</taxon>
        <taxon>Clostridia</taxon>
        <taxon>Lachnospirales</taxon>
        <taxon>Lachnospiraceae</taxon>
        <taxon>Enterocloster</taxon>
    </lineage>
</organism>
<dbReference type="HOGENOM" id="CLU_2859752_0_0_9"/>
<accession>R0CP08</accession>
<keyword evidence="2" id="KW-1185">Reference proteome</keyword>
<reference evidence="1" key="1">
    <citation type="submission" date="2013-01" db="EMBL/GenBank/DDBJ databases">
        <title>The Genome Sequence of Clostridium clostridioforme 90A6.</title>
        <authorList>
            <consortium name="The Broad Institute Genome Sequencing Platform"/>
            <person name="Earl A."/>
            <person name="Ward D."/>
            <person name="Feldgarden M."/>
            <person name="Gevers D."/>
            <person name="Courvalin P."/>
            <person name="Lambert T."/>
            <person name="Walker B."/>
            <person name="Young S.K."/>
            <person name="Zeng Q."/>
            <person name="Gargeya S."/>
            <person name="Fitzgerald M."/>
            <person name="Haas B."/>
            <person name="Abouelleil A."/>
            <person name="Alvarado L."/>
            <person name="Arachchi H.M."/>
            <person name="Berlin A.M."/>
            <person name="Chapman S.B."/>
            <person name="Dewar J."/>
            <person name="Goldberg J."/>
            <person name="Griggs A."/>
            <person name="Gujja S."/>
            <person name="Hansen M."/>
            <person name="Howarth C."/>
            <person name="Imamovic A."/>
            <person name="Larimer J."/>
            <person name="McCowan C."/>
            <person name="Murphy C."/>
            <person name="Neiman D."/>
            <person name="Pearson M."/>
            <person name="Priest M."/>
            <person name="Roberts A."/>
            <person name="Saif S."/>
            <person name="Shea T."/>
            <person name="Sisk P."/>
            <person name="Sykes S."/>
            <person name="Wortman J."/>
            <person name="Nusbaum C."/>
            <person name="Birren B."/>
        </authorList>
    </citation>
    <scope>NUCLEOTIDE SEQUENCE [LARGE SCALE GENOMIC DNA]</scope>
    <source>
        <strain evidence="1">90A6</strain>
    </source>
</reference>
<evidence type="ECO:0000313" key="1">
    <source>
        <dbReference type="EMBL" id="ENZ58432.1"/>
    </source>
</evidence>
<proteinExistence type="predicted"/>
<name>R0CP08_9FIRM</name>
<dbReference type="RefSeq" id="WP_002584794.1">
    <property type="nucleotide sequence ID" value="NZ_KB851027.1"/>
</dbReference>
<comment type="caution">
    <text evidence="1">The sequence shown here is derived from an EMBL/GenBank/DDBJ whole genome shotgun (WGS) entry which is preliminary data.</text>
</comment>
<dbReference type="EMBL" id="AGYL01000057">
    <property type="protein sequence ID" value="ENZ58432.1"/>
    <property type="molecule type" value="Genomic_DNA"/>
</dbReference>